<evidence type="ECO:0000313" key="2">
    <source>
        <dbReference type="Proteomes" id="UP000006101"/>
    </source>
</evidence>
<dbReference type="PANTHER" id="PTHR40274:SF3">
    <property type="entry name" value="VIRGINIAMYCIN B LYASE"/>
    <property type="match status" value="1"/>
</dbReference>
<dbReference type="SUPFAM" id="SSF101898">
    <property type="entry name" value="NHL repeat"/>
    <property type="match status" value="1"/>
</dbReference>
<organism evidence="1 2">
    <name type="scientific">Candidatus Nitrosopumilus koreensis AR1</name>
    <dbReference type="NCBI Taxonomy" id="1229908"/>
    <lineage>
        <taxon>Archaea</taxon>
        <taxon>Nitrososphaerota</taxon>
        <taxon>Nitrososphaeria</taxon>
        <taxon>Nitrosopumilales</taxon>
        <taxon>Nitrosopumilaceae</taxon>
        <taxon>Nitrosopumilus</taxon>
    </lineage>
</organism>
<dbReference type="PANTHER" id="PTHR40274">
    <property type="entry name" value="VIRGINIAMYCIN B LYASE"/>
    <property type="match status" value="1"/>
</dbReference>
<name>K0B6X3_9ARCH</name>
<keyword evidence="2" id="KW-1185">Reference proteome</keyword>
<proteinExistence type="predicted"/>
<dbReference type="RefSeq" id="WP_014963626.1">
    <property type="nucleotide sequence ID" value="NC_018655.1"/>
</dbReference>
<dbReference type="HOGENOM" id="CLU_505894_0_0_2"/>
<dbReference type="InterPro" id="IPR015943">
    <property type="entry name" value="WD40/YVTN_repeat-like_dom_sf"/>
</dbReference>
<dbReference type="Gene3D" id="2.130.10.10">
    <property type="entry name" value="YVTN repeat-like/Quinoprotein amine dehydrogenase"/>
    <property type="match status" value="2"/>
</dbReference>
<evidence type="ECO:0008006" key="3">
    <source>
        <dbReference type="Google" id="ProtNLM"/>
    </source>
</evidence>
<evidence type="ECO:0000313" key="1">
    <source>
        <dbReference type="EMBL" id="AFS81244.1"/>
    </source>
</evidence>
<protein>
    <recommendedName>
        <fullName evidence="3">Lyase</fullName>
    </recommendedName>
</protein>
<dbReference type="AlphaFoldDB" id="K0B6X3"/>
<gene>
    <name evidence="1" type="ORF">NKOR_06865</name>
</gene>
<dbReference type="KEGG" id="nkr:NKOR_06865"/>
<dbReference type="GeneID" id="13725397"/>
<dbReference type="STRING" id="1229908.NKOR_06865"/>
<dbReference type="EMBL" id="CP003842">
    <property type="protein sequence ID" value="AFS81244.1"/>
    <property type="molecule type" value="Genomic_DNA"/>
</dbReference>
<sequence>MKKQTKGILAFAFLGGIMVTSGVVIAIPGLAPDEDNPELTITGTPADNFPDADRPRFCGSGNAQSTDFVTEYSIPTECTNPLAIVTDYDGNVWFAQTNTGKLAKFDPKTETFTEYDNPTWPQNGRSMMWGIDYAPDGSVWFTDETFDSVWKFSTIDERYDRLGYPSEGDSLPQRLQVDGSKIIINDFTGNKLTFLDPNQSSDDVNYLSIPSPVDDSVTADFTVDAENNVWFTNWLFQQGGVLVKFNQNGYFDSVANSNEQLLPLLDFIEIYQLPVQLLTPNGAVVSDDGMIWLADTTSSSFFSFNPVTEEFTQYVTATPLLSTYGNQTGVIKTPISRPYWIDSDDQGRIIFNEQNANNISVFDPKSQSLVEYHIPSKNPYWGDCDPGTGLMVSDCGLAQIFDFAVDGKKIWFTEWVENNIGVVDTSVPLPFEIQLDSETMSLSPGDSKEFSFILSSKSSDKVLGGTLILSPTRDFLNVELAENDSESFQLVTGSAQTIHTMISASDDAITGEYKILIGTQSSDIAVSKYVTVTIE</sequence>
<dbReference type="InterPro" id="IPR051344">
    <property type="entry name" value="Vgb"/>
</dbReference>
<dbReference type="Proteomes" id="UP000006101">
    <property type="component" value="Chromosome"/>
</dbReference>
<dbReference type="SUPFAM" id="SSF63829">
    <property type="entry name" value="Calcium-dependent phosphotriesterase"/>
    <property type="match status" value="1"/>
</dbReference>
<reference evidence="1 2" key="1">
    <citation type="journal article" date="2012" name="J. Bacteriol.">
        <title>Draft Genome Sequence of an Ammonia-Oxidizing Archaeon, "Candidatus Nitrosopumilus koreensis" AR1, from Marine Sediment.</title>
        <authorList>
            <person name="Park S.J."/>
            <person name="Kim J.G."/>
            <person name="Jung M.Y."/>
            <person name="Kim S.J."/>
            <person name="Cha I.T."/>
            <person name="Kwon K."/>
            <person name="Lee J.H."/>
            <person name="Rhee S.K."/>
        </authorList>
    </citation>
    <scope>NUCLEOTIDE SEQUENCE [LARGE SCALE GENOMIC DNA]</scope>
    <source>
        <strain evidence="1 2">AR1</strain>
    </source>
</reference>
<accession>K0B6X3</accession>
<dbReference type="PATRIC" id="fig|1229908.8.peg.1492"/>